<dbReference type="AlphaFoldDB" id="A0A8J8MM38"/>
<dbReference type="Gene3D" id="3.30.200.20">
    <property type="entry name" value="Phosphorylase Kinase, domain 1"/>
    <property type="match status" value="1"/>
</dbReference>
<name>A0A8J8MM38_9FIRM</name>
<dbReference type="EMBL" id="CP058649">
    <property type="protein sequence ID" value="QUI24195.1"/>
    <property type="molecule type" value="Genomic_DNA"/>
</dbReference>
<feature type="domain" description="Aminoglycoside phosphotransferase" evidence="2">
    <location>
        <begin position="39"/>
        <end position="246"/>
    </location>
</feature>
<dbReference type="Pfam" id="PF01636">
    <property type="entry name" value="APH"/>
    <property type="match status" value="1"/>
</dbReference>
<evidence type="ECO:0000259" key="2">
    <source>
        <dbReference type="Pfam" id="PF01636"/>
    </source>
</evidence>
<dbReference type="Proteomes" id="UP000683246">
    <property type="component" value="Chromosome"/>
</dbReference>
<organism evidence="3 4">
    <name type="scientific">Vallitalea pronyensis</name>
    <dbReference type="NCBI Taxonomy" id="1348613"/>
    <lineage>
        <taxon>Bacteria</taxon>
        <taxon>Bacillati</taxon>
        <taxon>Bacillota</taxon>
        <taxon>Clostridia</taxon>
        <taxon>Lachnospirales</taxon>
        <taxon>Vallitaleaceae</taxon>
        <taxon>Vallitalea</taxon>
    </lineage>
</organism>
<dbReference type="Gene3D" id="3.90.1200.10">
    <property type="match status" value="1"/>
</dbReference>
<protein>
    <submittedName>
        <fullName evidence="3">Phosphotransferase</fullName>
    </submittedName>
</protein>
<dbReference type="InterPro" id="IPR050249">
    <property type="entry name" value="Pseudomonas-type_ThrB"/>
</dbReference>
<evidence type="ECO:0000313" key="3">
    <source>
        <dbReference type="EMBL" id="QUI24195.1"/>
    </source>
</evidence>
<comment type="similarity">
    <text evidence="1">Belongs to the pseudomonas-type ThrB family.</text>
</comment>
<accession>A0A8J8MM38</accession>
<dbReference type="InterPro" id="IPR011009">
    <property type="entry name" value="Kinase-like_dom_sf"/>
</dbReference>
<proteinExistence type="inferred from homology"/>
<dbReference type="PANTHER" id="PTHR21064:SF6">
    <property type="entry name" value="AMINOGLYCOSIDE PHOSPHOTRANSFERASE DOMAIN-CONTAINING PROTEIN"/>
    <property type="match status" value="1"/>
</dbReference>
<keyword evidence="4" id="KW-1185">Reference proteome</keyword>
<evidence type="ECO:0000256" key="1">
    <source>
        <dbReference type="ARBA" id="ARBA00038240"/>
    </source>
</evidence>
<dbReference type="InterPro" id="IPR002575">
    <property type="entry name" value="Aminoglycoside_PTrfase"/>
</dbReference>
<dbReference type="RefSeq" id="WP_212694889.1">
    <property type="nucleotide sequence ID" value="NZ_CP058649.1"/>
</dbReference>
<evidence type="ECO:0000313" key="4">
    <source>
        <dbReference type="Proteomes" id="UP000683246"/>
    </source>
</evidence>
<sequence length="336" mass="39609">MLFKASCCYSVLSNNDLIMLLEEYYKINNIKSLQLYRSFIGDVYFIEDDKQQYVMKIYKSLPLHKKNAKKSANVMDYLWKKGIIVPRVFKNNSNLNTTTILAPEGEREVVVMHFINGKTMPVSYYNDVHRVIGRQLGLIRLHMNNYPLLDRLINIDEDHIINNFIEVMDVYFPNKIKEKNFFESYGVLLSRKIKELYSKQPQSIGFCHGDFHNGNIIKTLKDDVAFFDFDACGIGCNMFDIAVYCDKTDYFNLDKKNILNTQETLDIFLEGYTDLFPLTQLEIDSIPLFIALRHYELNANIPINRAPIEGIHWLNDNWVDRQYTWLKEWCEIHHHL</sequence>
<reference evidence="3" key="1">
    <citation type="submission" date="2020-07" db="EMBL/GenBank/DDBJ databases">
        <title>Vallitalea pronyensis genome.</title>
        <authorList>
            <person name="Postec A."/>
        </authorList>
    </citation>
    <scope>NUCLEOTIDE SEQUENCE</scope>
    <source>
        <strain evidence="3">FatNI3</strain>
    </source>
</reference>
<gene>
    <name evidence="3" type="ORF">HZI73_18700</name>
</gene>
<dbReference type="KEGG" id="vpy:HZI73_18700"/>
<dbReference type="GO" id="GO:0019202">
    <property type="term" value="F:amino acid kinase activity"/>
    <property type="evidence" value="ECO:0007669"/>
    <property type="project" value="TreeGrafter"/>
</dbReference>
<dbReference type="SUPFAM" id="SSF56112">
    <property type="entry name" value="Protein kinase-like (PK-like)"/>
    <property type="match status" value="1"/>
</dbReference>
<dbReference type="PANTHER" id="PTHR21064">
    <property type="entry name" value="AMINOGLYCOSIDE PHOSPHOTRANSFERASE DOMAIN-CONTAINING PROTEIN-RELATED"/>
    <property type="match status" value="1"/>
</dbReference>